<dbReference type="InterPro" id="IPR012340">
    <property type="entry name" value="NA-bd_OB-fold"/>
</dbReference>
<dbReference type="SMART" id="SM00955">
    <property type="entry name" value="RNB"/>
    <property type="match status" value="1"/>
</dbReference>
<dbReference type="Pfam" id="PF00773">
    <property type="entry name" value="RNB"/>
    <property type="match status" value="1"/>
</dbReference>
<dbReference type="SUPFAM" id="SSF54768">
    <property type="entry name" value="dsRNA-binding domain-like"/>
    <property type="match status" value="2"/>
</dbReference>
<dbReference type="EMBL" id="CP011213">
    <property type="protein sequence ID" value="AKM82798.1"/>
    <property type="molecule type" value="Genomic_DNA"/>
</dbReference>
<dbReference type="PANTHER" id="PTHR23355:SF37">
    <property type="entry name" value="EXORIBONUCLEASE 2"/>
    <property type="match status" value="1"/>
</dbReference>
<dbReference type="EC" id="3.1.-.-" evidence="3"/>
<dbReference type="CDD" id="cd00048">
    <property type="entry name" value="DSRM_SF"/>
    <property type="match status" value="1"/>
</dbReference>
<organism evidence="3 4">
    <name type="scientific">Berkelbacteria bacterium GW2011_GWE1_39_12</name>
    <dbReference type="NCBI Taxonomy" id="1618337"/>
    <lineage>
        <taxon>Bacteria</taxon>
        <taxon>Candidatus Berkelbacteria</taxon>
    </lineage>
</organism>
<name>A0A0G4B5W9_9BACT</name>
<dbReference type="KEGG" id="bbgw:UT28_C0001G1024"/>
<dbReference type="GO" id="GO:0006402">
    <property type="term" value="P:mRNA catabolic process"/>
    <property type="evidence" value="ECO:0007669"/>
    <property type="project" value="TreeGrafter"/>
</dbReference>
<protein>
    <submittedName>
        <fullName evidence="3">Exoribonuclease R, ribonuclease R</fullName>
        <ecNumber evidence="3">3.1.-.-</ecNumber>
    </submittedName>
</protein>
<dbReference type="Gene3D" id="3.30.160.20">
    <property type="match status" value="2"/>
</dbReference>
<dbReference type="PANTHER" id="PTHR23355">
    <property type="entry name" value="RIBONUCLEASE"/>
    <property type="match status" value="1"/>
</dbReference>
<proteinExistence type="predicted"/>
<dbReference type="GO" id="GO:0004540">
    <property type="term" value="F:RNA nuclease activity"/>
    <property type="evidence" value="ECO:0007669"/>
    <property type="project" value="InterPro"/>
</dbReference>
<evidence type="ECO:0000256" key="1">
    <source>
        <dbReference type="PROSITE-ProRule" id="PRU00266"/>
    </source>
</evidence>
<dbReference type="Proteomes" id="UP000035648">
    <property type="component" value="Chromosome"/>
</dbReference>
<evidence type="ECO:0000313" key="3">
    <source>
        <dbReference type="EMBL" id="AKM82798.1"/>
    </source>
</evidence>
<dbReference type="SMART" id="SM00358">
    <property type="entry name" value="DSRM"/>
    <property type="match status" value="2"/>
</dbReference>
<dbReference type="SUPFAM" id="SSF50249">
    <property type="entry name" value="Nucleic acid-binding proteins"/>
    <property type="match status" value="1"/>
</dbReference>
<sequence>MGACKISVFTIDKRESRILDDAINVERIANGWTLRVAITDTTEEIIKGSVNDQKAESLIRSHYSSSREFHKHMLPTTVSEKLSMTEGMIRSAIVVDVFIDKKGKLGKAKIHHSEVEIRRKFTYDEVNSILSSSHHEDPYEGTLRECFKLAKSLLKYRKALGAITISDQSGWTTTEDGLLVKISPDEVESPSKLIICEIRVVVNQLVAQFLAAKKIPALYRNQEVISGETDRKLIIRALQKMVLSADCAEQLARPNWTDSRLGIAVYSTEPKGHFALNLPAYIHINSPLRKYADIVNQRILMATIKGDLSPYSKEELEKIAERINKIDQTRIDARRQIFHCIAEESAGEATILRSKTTDLAIKLCNVLPESHTNIHSWGNPICLANILLSEPPILRRYKLILLKEIKKTKDLSKRILAECNPNLYFQYQTNKAGKIVITAHTTYKDMSYQASGVNDDLAEAINLACYHLLYLVSGAGKIETDYISNDPETFFGDPKGRLEAICLDHGWPIQYQLLKKSCQNFYFQARLDINDHAFFSEVQEDSSYELSQQKAAADLLHKLNDVIFFMINPSFLEIEEENYIDALNKLSGNLQAKLPVYEIKLPTKDSPHFTCHIEFQPNGKRFRNTGTGNRKILAKNAAAKAILAELFPYQF</sequence>
<dbReference type="Pfam" id="PF00035">
    <property type="entry name" value="dsrm"/>
    <property type="match status" value="1"/>
</dbReference>
<evidence type="ECO:0000313" key="4">
    <source>
        <dbReference type="Proteomes" id="UP000035648"/>
    </source>
</evidence>
<keyword evidence="1" id="KW-0694">RNA-binding</keyword>
<accession>A0A0G4B5W9</accession>
<reference evidence="3 4" key="1">
    <citation type="journal article" date="2015" name="Nature">
        <title>rRNA introns, odd ribosomes, and small enigmatic genomes across a large radiation of phyla.</title>
        <authorList>
            <person name="Brown C.T."/>
            <person name="Hug L.A."/>
            <person name="Thomas B.C."/>
            <person name="Sharon I."/>
            <person name="Castelle C.J."/>
            <person name="Singh A."/>
            <person name="Wilkins M.J."/>
            <person name="Williams K.H."/>
            <person name="Banfield J.F."/>
        </authorList>
    </citation>
    <scope>NUCLEOTIDE SEQUENCE [LARGE SCALE GENOMIC DNA]</scope>
</reference>
<dbReference type="InterPro" id="IPR001900">
    <property type="entry name" value="RNase_II/R"/>
</dbReference>
<dbReference type="InterPro" id="IPR014720">
    <property type="entry name" value="dsRBD_dom"/>
</dbReference>
<keyword evidence="3" id="KW-0378">Hydrolase</keyword>
<dbReference type="GO" id="GO:0016787">
    <property type="term" value="F:hydrolase activity"/>
    <property type="evidence" value="ECO:0007669"/>
    <property type="project" value="UniProtKB-KW"/>
</dbReference>
<feature type="domain" description="DRBM" evidence="2">
    <location>
        <begin position="578"/>
        <end position="648"/>
    </location>
</feature>
<dbReference type="AlphaFoldDB" id="A0A0G4B5W9"/>
<dbReference type="GO" id="GO:0005829">
    <property type="term" value="C:cytosol"/>
    <property type="evidence" value="ECO:0007669"/>
    <property type="project" value="TreeGrafter"/>
</dbReference>
<gene>
    <name evidence="3" type="ORF">UT28_C0001G1024</name>
</gene>
<evidence type="ECO:0000259" key="2">
    <source>
        <dbReference type="PROSITE" id="PS50137"/>
    </source>
</evidence>
<dbReference type="InterPro" id="IPR050180">
    <property type="entry name" value="RNR_Ribonuclease"/>
</dbReference>
<dbReference type="STRING" id="1618337.UT28_C0001G1024"/>
<dbReference type="GO" id="GO:0003723">
    <property type="term" value="F:RNA binding"/>
    <property type="evidence" value="ECO:0007669"/>
    <property type="project" value="UniProtKB-UniRule"/>
</dbReference>
<dbReference type="PROSITE" id="PS50137">
    <property type="entry name" value="DS_RBD"/>
    <property type="match status" value="1"/>
</dbReference>